<dbReference type="AlphaFoldDB" id="X1LD38"/>
<dbReference type="InterPro" id="IPR002052">
    <property type="entry name" value="DNA_methylase_N6_adenine_CS"/>
</dbReference>
<gene>
    <name evidence="3" type="ORF">S03H2_72417</name>
</gene>
<dbReference type="InterPro" id="IPR029063">
    <property type="entry name" value="SAM-dependent_MTases_sf"/>
</dbReference>
<accession>X1LD38</accession>
<feature type="non-terminal residue" evidence="3">
    <location>
        <position position="1"/>
    </location>
</feature>
<dbReference type="InterPro" id="IPR003356">
    <property type="entry name" value="DNA_methylase_A-5"/>
</dbReference>
<reference evidence="3" key="1">
    <citation type="journal article" date="2014" name="Front. Microbiol.">
        <title>High frequency of phylogenetically diverse reductive dehalogenase-homologous genes in deep subseafloor sedimentary metagenomes.</title>
        <authorList>
            <person name="Kawai M."/>
            <person name="Futagami T."/>
            <person name="Toyoda A."/>
            <person name="Takaki Y."/>
            <person name="Nishi S."/>
            <person name="Hori S."/>
            <person name="Arai W."/>
            <person name="Tsubouchi T."/>
            <person name="Morono Y."/>
            <person name="Uchiyama I."/>
            <person name="Ito T."/>
            <person name="Fujiyama A."/>
            <person name="Inagaki F."/>
            <person name="Takami H."/>
        </authorList>
    </citation>
    <scope>NUCLEOTIDE SEQUENCE</scope>
    <source>
        <strain evidence="3">Expedition CK06-06</strain>
    </source>
</reference>
<dbReference type="GO" id="GO:0032259">
    <property type="term" value="P:methylation"/>
    <property type="evidence" value="ECO:0007669"/>
    <property type="project" value="InterPro"/>
</dbReference>
<dbReference type="GO" id="GO:0003677">
    <property type="term" value="F:DNA binding"/>
    <property type="evidence" value="ECO:0007669"/>
    <property type="project" value="InterPro"/>
</dbReference>
<dbReference type="GO" id="GO:0009307">
    <property type="term" value="P:DNA restriction-modification system"/>
    <property type="evidence" value="ECO:0007669"/>
    <property type="project" value="UniProtKB-KW"/>
</dbReference>
<dbReference type="PROSITE" id="PS00092">
    <property type="entry name" value="N6_MTASE"/>
    <property type="match status" value="1"/>
</dbReference>
<sequence>LHGYADAHIEREDTFDGPKHLENGKLKQFDIVLANPPWNQNNWHYDKWKNGDPHNRFAFG</sequence>
<name>X1LD38_9ZZZZ</name>
<protein>
    <recommendedName>
        <fullName evidence="2">DNA methylase adenine-specific domain-containing protein</fullName>
    </recommendedName>
</protein>
<keyword evidence="1" id="KW-0680">Restriction system</keyword>
<comment type="caution">
    <text evidence="3">The sequence shown here is derived from an EMBL/GenBank/DDBJ whole genome shotgun (WGS) entry which is preliminary data.</text>
</comment>
<dbReference type="Gene3D" id="3.40.50.150">
    <property type="entry name" value="Vaccinia Virus protein VP39"/>
    <property type="match status" value="1"/>
</dbReference>
<feature type="non-terminal residue" evidence="3">
    <location>
        <position position="60"/>
    </location>
</feature>
<organism evidence="3">
    <name type="scientific">marine sediment metagenome</name>
    <dbReference type="NCBI Taxonomy" id="412755"/>
    <lineage>
        <taxon>unclassified sequences</taxon>
        <taxon>metagenomes</taxon>
        <taxon>ecological metagenomes</taxon>
    </lineage>
</organism>
<dbReference type="Pfam" id="PF02384">
    <property type="entry name" value="N6_Mtase"/>
    <property type="match status" value="1"/>
</dbReference>
<evidence type="ECO:0000259" key="2">
    <source>
        <dbReference type="Pfam" id="PF02384"/>
    </source>
</evidence>
<dbReference type="SUPFAM" id="SSF53335">
    <property type="entry name" value="S-adenosyl-L-methionine-dependent methyltransferases"/>
    <property type="match status" value="1"/>
</dbReference>
<feature type="domain" description="DNA methylase adenine-specific" evidence="2">
    <location>
        <begin position="4"/>
        <end position="52"/>
    </location>
</feature>
<dbReference type="EMBL" id="BARU01048945">
    <property type="protein sequence ID" value="GAI00345.1"/>
    <property type="molecule type" value="Genomic_DNA"/>
</dbReference>
<evidence type="ECO:0000313" key="3">
    <source>
        <dbReference type="EMBL" id="GAI00345.1"/>
    </source>
</evidence>
<evidence type="ECO:0000256" key="1">
    <source>
        <dbReference type="ARBA" id="ARBA00022747"/>
    </source>
</evidence>
<proteinExistence type="predicted"/>
<dbReference type="GO" id="GO:0008170">
    <property type="term" value="F:N-methyltransferase activity"/>
    <property type="evidence" value="ECO:0007669"/>
    <property type="project" value="InterPro"/>
</dbReference>